<comment type="subunit">
    <text evidence="4">Hexamer formed by 3 homodimers.</text>
</comment>
<dbReference type="UniPathway" id="UPA00253">
    <property type="reaction ID" value="UER00331"/>
</dbReference>
<organism evidence="16 17">
    <name type="scientific">Rhodoblastus sphagnicola</name>
    <dbReference type="NCBI Taxonomy" id="333368"/>
    <lineage>
        <taxon>Bacteria</taxon>
        <taxon>Pseudomonadati</taxon>
        <taxon>Pseudomonadota</taxon>
        <taxon>Alphaproteobacteria</taxon>
        <taxon>Hyphomicrobiales</taxon>
        <taxon>Rhodoblastaceae</taxon>
        <taxon>Rhodoblastus</taxon>
    </lineage>
</organism>
<evidence type="ECO:0000259" key="15">
    <source>
        <dbReference type="Pfam" id="PF02749"/>
    </source>
</evidence>
<dbReference type="Proteomes" id="UP000239089">
    <property type="component" value="Unassembled WGS sequence"/>
</dbReference>
<feature type="domain" description="Quinolinate phosphoribosyl transferase C-terminal" evidence="14">
    <location>
        <begin position="116"/>
        <end position="281"/>
    </location>
</feature>
<evidence type="ECO:0000256" key="6">
    <source>
        <dbReference type="ARBA" id="ARBA00022642"/>
    </source>
</evidence>
<comment type="catalytic activity">
    <reaction evidence="10">
        <text>nicotinate beta-D-ribonucleotide + CO2 + diphosphate = quinolinate + 5-phospho-alpha-D-ribose 1-diphosphate + 2 H(+)</text>
        <dbReference type="Rhea" id="RHEA:12733"/>
        <dbReference type="ChEBI" id="CHEBI:15378"/>
        <dbReference type="ChEBI" id="CHEBI:16526"/>
        <dbReference type="ChEBI" id="CHEBI:29959"/>
        <dbReference type="ChEBI" id="CHEBI:33019"/>
        <dbReference type="ChEBI" id="CHEBI:57502"/>
        <dbReference type="ChEBI" id="CHEBI:58017"/>
        <dbReference type="EC" id="2.4.2.19"/>
    </reaction>
</comment>
<protein>
    <recommendedName>
        <fullName evidence="11">Probable nicotinate-nucleotide pyrophosphorylase [carboxylating]</fullName>
        <ecNumber evidence="5">2.4.2.19</ecNumber>
    </recommendedName>
    <alternativeName>
        <fullName evidence="9">Quinolinate phosphoribosyltransferase [decarboxylating]</fullName>
    </alternativeName>
</protein>
<feature type="binding site" evidence="13">
    <location>
        <begin position="245"/>
        <end position="247"/>
    </location>
    <ligand>
        <name>substrate</name>
    </ligand>
</feature>
<feature type="binding site" evidence="13">
    <location>
        <position position="161"/>
    </location>
    <ligand>
        <name>substrate</name>
    </ligand>
</feature>
<dbReference type="InterPro" id="IPR022412">
    <property type="entry name" value="Quinolinate_PRibosylTrfase_N"/>
</dbReference>
<evidence type="ECO:0000256" key="12">
    <source>
        <dbReference type="PIRNR" id="PIRNR006250"/>
    </source>
</evidence>
<dbReference type="RefSeq" id="WP_104509925.1">
    <property type="nucleotide sequence ID" value="NZ_JACIGC010000002.1"/>
</dbReference>
<evidence type="ECO:0000256" key="9">
    <source>
        <dbReference type="ARBA" id="ARBA00033102"/>
    </source>
</evidence>
<feature type="binding site" evidence="13">
    <location>
        <position position="171"/>
    </location>
    <ligand>
        <name>substrate</name>
    </ligand>
</feature>
<keyword evidence="17" id="KW-1185">Reference proteome</keyword>
<dbReference type="InterPro" id="IPR027277">
    <property type="entry name" value="NadC/ModD"/>
</dbReference>
<dbReference type="InterPro" id="IPR037128">
    <property type="entry name" value="Quinolinate_PRibosylTase_N_sf"/>
</dbReference>
<evidence type="ECO:0000313" key="16">
    <source>
        <dbReference type="EMBL" id="PPQ27134.1"/>
    </source>
</evidence>
<dbReference type="FunFam" id="3.90.1170.20:FF:000001">
    <property type="entry name" value="Nicotinate-nucleotide diphosphorylase (Carboxylating)"/>
    <property type="match status" value="1"/>
</dbReference>
<dbReference type="PANTHER" id="PTHR32179:SF3">
    <property type="entry name" value="NICOTINATE-NUCLEOTIDE PYROPHOSPHORYLASE [CARBOXYLATING]"/>
    <property type="match status" value="1"/>
</dbReference>
<dbReference type="Pfam" id="PF01729">
    <property type="entry name" value="QRPTase_C"/>
    <property type="match status" value="1"/>
</dbReference>
<reference evidence="16 17" key="1">
    <citation type="journal article" date="2018" name="Arch. Microbiol.">
        <title>New insights into the metabolic potential of the phototrophic purple bacterium Rhodopila globiformis DSM 161(T) from its draft genome sequence and evidence for a vanadium-dependent nitrogenase.</title>
        <authorList>
            <person name="Imhoff J.F."/>
            <person name="Rahn T."/>
            <person name="Kunzel S."/>
            <person name="Neulinger S.C."/>
        </authorList>
    </citation>
    <scope>NUCLEOTIDE SEQUENCE [LARGE SCALE GENOMIC DNA]</scope>
    <source>
        <strain evidence="16 17">DSM 16996</strain>
    </source>
</reference>
<feature type="binding site" evidence="13">
    <location>
        <begin position="137"/>
        <end position="139"/>
    </location>
    <ligand>
        <name>substrate</name>
    </ligand>
</feature>
<dbReference type="AlphaFoldDB" id="A0A2S6MXN8"/>
<comment type="pathway">
    <text evidence="2">Cofactor biosynthesis; NAD(+) biosynthesis; nicotinate D-ribonucleotide from quinolinate: step 1/1.</text>
</comment>
<feature type="binding site" evidence="13">
    <location>
        <position position="222"/>
    </location>
    <ligand>
        <name>substrate</name>
    </ligand>
</feature>
<evidence type="ECO:0000256" key="5">
    <source>
        <dbReference type="ARBA" id="ARBA00011944"/>
    </source>
</evidence>
<dbReference type="FunFam" id="3.20.20.70:FF:000030">
    <property type="entry name" value="Nicotinate-nucleotide pyrophosphorylase, carboxylating"/>
    <property type="match status" value="1"/>
</dbReference>
<dbReference type="Gene3D" id="3.20.20.70">
    <property type="entry name" value="Aldolase class I"/>
    <property type="match status" value="1"/>
</dbReference>
<gene>
    <name evidence="16" type="ORF">CCR94_20905</name>
</gene>
<dbReference type="PANTHER" id="PTHR32179">
    <property type="entry name" value="NICOTINATE-NUCLEOTIDE PYROPHOSPHORYLASE [CARBOXYLATING]"/>
    <property type="match status" value="1"/>
</dbReference>
<keyword evidence="6" id="KW-0662">Pyridine nucleotide biosynthesis</keyword>
<comment type="similarity">
    <text evidence="3 12">Belongs to the NadC/ModD family.</text>
</comment>
<evidence type="ECO:0000256" key="1">
    <source>
        <dbReference type="ARBA" id="ARBA00003237"/>
    </source>
</evidence>
<evidence type="ECO:0000256" key="3">
    <source>
        <dbReference type="ARBA" id="ARBA00009400"/>
    </source>
</evidence>
<dbReference type="SUPFAM" id="SSF54675">
    <property type="entry name" value="Nicotinate/Quinolinate PRTase N-terminal domain-like"/>
    <property type="match status" value="1"/>
</dbReference>
<feature type="binding site" evidence="13">
    <location>
        <begin position="266"/>
        <end position="268"/>
    </location>
    <ligand>
        <name>substrate</name>
    </ligand>
</feature>
<evidence type="ECO:0000256" key="13">
    <source>
        <dbReference type="PIRSR" id="PIRSR006250-1"/>
    </source>
</evidence>
<dbReference type="Pfam" id="PF02749">
    <property type="entry name" value="QRPTase_N"/>
    <property type="match status" value="1"/>
</dbReference>
<comment type="caution">
    <text evidence="16">The sequence shown here is derived from an EMBL/GenBank/DDBJ whole genome shotgun (WGS) entry which is preliminary data.</text>
</comment>
<sequence length="285" mass="29631">MPLPVLNSLLVEQAVRAALDEDFGRAGDITSQATIPAEARARAVIAARKKPGALAGLDLARKAFELVDSSLVFESLAGDGDPLAPGAIVARIEGSARGILSAERVALNFLGRLCGIATLTSHYAEAVAHTKAKICCTRKTTPGLRAFEKYAVRCGGGMNHRFGLDDAVLIKDNHIAVAGGVAPALRAAKAFAGHLVKIEIEVDTLDQLREVLAEGADVVLLDNMTPEQLRTAVAMIGGRMRAEASGGVNLDSVKAIAETGVDLISVGALTHSAPALDLGLDIEMT</sequence>
<evidence type="ECO:0000256" key="8">
    <source>
        <dbReference type="ARBA" id="ARBA00022679"/>
    </source>
</evidence>
<evidence type="ECO:0000259" key="14">
    <source>
        <dbReference type="Pfam" id="PF01729"/>
    </source>
</evidence>
<dbReference type="PIRSF" id="PIRSF006250">
    <property type="entry name" value="NadC_ModD"/>
    <property type="match status" value="1"/>
</dbReference>
<feature type="binding site" evidence="13">
    <location>
        <position position="104"/>
    </location>
    <ligand>
        <name>substrate</name>
    </ligand>
</feature>
<comment type="function">
    <text evidence="1">Involved in the catabolism of quinolinic acid (QA).</text>
</comment>
<evidence type="ECO:0000256" key="10">
    <source>
        <dbReference type="ARBA" id="ARBA00047445"/>
    </source>
</evidence>
<evidence type="ECO:0000256" key="4">
    <source>
        <dbReference type="ARBA" id="ARBA00011218"/>
    </source>
</evidence>
<dbReference type="GO" id="GO:0004514">
    <property type="term" value="F:nicotinate-nucleotide diphosphorylase (carboxylating) activity"/>
    <property type="evidence" value="ECO:0007669"/>
    <property type="project" value="UniProtKB-EC"/>
</dbReference>
<accession>A0A2S6MXN8</accession>
<feature type="binding site" evidence="13">
    <location>
        <position position="201"/>
    </location>
    <ligand>
        <name>substrate</name>
    </ligand>
</feature>
<dbReference type="GO" id="GO:0009435">
    <property type="term" value="P:NAD+ biosynthetic process"/>
    <property type="evidence" value="ECO:0007669"/>
    <property type="project" value="UniProtKB-UniPathway"/>
</dbReference>
<dbReference type="NCBIfam" id="TIGR00078">
    <property type="entry name" value="nadC"/>
    <property type="match status" value="1"/>
</dbReference>
<keyword evidence="8 12" id="KW-0808">Transferase</keyword>
<dbReference type="InterPro" id="IPR013785">
    <property type="entry name" value="Aldolase_TIM"/>
</dbReference>
<dbReference type="InterPro" id="IPR002638">
    <property type="entry name" value="Quinolinate_PRibosylTrfase_C"/>
</dbReference>
<evidence type="ECO:0000256" key="2">
    <source>
        <dbReference type="ARBA" id="ARBA00004893"/>
    </source>
</evidence>
<proteinExistence type="inferred from homology"/>
<evidence type="ECO:0000313" key="17">
    <source>
        <dbReference type="Proteomes" id="UP000239089"/>
    </source>
</evidence>
<name>A0A2S6MXN8_9HYPH</name>
<dbReference type="EMBL" id="NHSJ01000128">
    <property type="protein sequence ID" value="PPQ27134.1"/>
    <property type="molecule type" value="Genomic_DNA"/>
</dbReference>
<dbReference type="GO" id="GO:0005737">
    <property type="term" value="C:cytoplasm"/>
    <property type="evidence" value="ECO:0007669"/>
    <property type="project" value="TreeGrafter"/>
</dbReference>
<dbReference type="InterPro" id="IPR004393">
    <property type="entry name" value="NadC"/>
</dbReference>
<dbReference type="GO" id="GO:0034213">
    <property type="term" value="P:quinolinate catabolic process"/>
    <property type="evidence" value="ECO:0007669"/>
    <property type="project" value="TreeGrafter"/>
</dbReference>
<dbReference type="SUPFAM" id="SSF51690">
    <property type="entry name" value="Nicotinate/Quinolinate PRTase C-terminal domain-like"/>
    <property type="match status" value="1"/>
</dbReference>
<evidence type="ECO:0000256" key="11">
    <source>
        <dbReference type="ARBA" id="ARBA00069173"/>
    </source>
</evidence>
<dbReference type="InterPro" id="IPR036068">
    <property type="entry name" value="Nicotinate_pribotase-like_C"/>
</dbReference>
<evidence type="ECO:0000256" key="7">
    <source>
        <dbReference type="ARBA" id="ARBA00022676"/>
    </source>
</evidence>
<dbReference type="Gene3D" id="3.90.1170.20">
    <property type="entry name" value="Quinolinate phosphoribosyl transferase, N-terminal domain"/>
    <property type="match status" value="1"/>
</dbReference>
<dbReference type="OrthoDB" id="9782546at2"/>
<dbReference type="EC" id="2.4.2.19" evidence="5"/>
<feature type="domain" description="Quinolinate phosphoribosyl transferase N-terminal" evidence="15">
    <location>
        <begin position="28"/>
        <end position="114"/>
    </location>
</feature>
<keyword evidence="7 12" id="KW-0328">Glycosyltransferase</keyword>
<dbReference type="CDD" id="cd01572">
    <property type="entry name" value="QPRTase"/>
    <property type="match status" value="1"/>
</dbReference>